<name>A0ABV6RZ78_9GAMM</name>
<organism evidence="1 2">
    <name type="scientific">Lysobacter korlensis</name>
    <dbReference type="NCBI Taxonomy" id="553636"/>
    <lineage>
        <taxon>Bacteria</taxon>
        <taxon>Pseudomonadati</taxon>
        <taxon>Pseudomonadota</taxon>
        <taxon>Gammaproteobacteria</taxon>
        <taxon>Lysobacterales</taxon>
        <taxon>Lysobacteraceae</taxon>
        <taxon>Lysobacter</taxon>
    </lineage>
</organism>
<evidence type="ECO:0000313" key="2">
    <source>
        <dbReference type="Proteomes" id="UP001589896"/>
    </source>
</evidence>
<keyword evidence="2" id="KW-1185">Reference proteome</keyword>
<reference evidence="1 2" key="1">
    <citation type="submission" date="2024-09" db="EMBL/GenBank/DDBJ databases">
        <authorList>
            <person name="Sun Q."/>
            <person name="Mori K."/>
        </authorList>
    </citation>
    <scope>NUCLEOTIDE SEQUENCE [LARGE SCALE GENOMIC DNA]</scope>
    <source>
        <strain evidence="1 2">KCTC 23076</strain>
    </source>
</reference>
<comment type="caution">
    <text evidence="1">The sequence shown here is derived from an EMBL/GenBank/DDBJ whole genome shotgun (WGS) entry which is preliminary data.</text>
</comment>
<dbReference type="EMBL" id="JBHLTG010000012">
    <property type="protein sequence ID" value="MFC0682279.1"/>
    <property type="molecule type" value="Genomic_DNA"/>
</dbReference>
<proteinExistence type="predicted"/>
<accession>A0ABV6RZ78</accession>
<sequence>MYRADNVLQFWDEGRSDDFGGGLHIRARDGSVYVGSADGVDGNFAQFPNQAVPGECFYCWSAPADPDSTGTYPNREQDIWVRIRGPVFYEVDVNLEGDACNRVSQEPIWYAETG</sequence>
<dbReference type="Proteomes" id="UP001589896">
    <property type="component" value="Unassembled WGS sequence"/>
</dbReference>
<gene>
    <name evidence="1" type="ORF">ACFFGH_30995</name>
</gene>
<dbReference type="RefSeq" id="WP_386676155.1">
    <property type="nucleotide sequence ID" value="NZ_JBHLTG010000012.1"/>
</dbReference>
<protein>
    <submittedName>
        <fullName evidence="1">Uncharacterized protein</fullName>
    </submittedName>
</protein>
<evidence type="ECO:0000313" key="1">
    <source>
        <dbReference type="EMBL" id="MFC0682279.1"/>
    </source>
</evidence>